<reference evidence="4" key="1">
    <citation type="journal article" name="DNA Res.">
        <title>The physiological potential of anammox bacteria as revealed by their core genome structure.</title>
        <authorList>
            <person name="Okubo T."/>
            <person name="Toyoda A."/>
            <person name="Fukuhara K."/>
            <person name="Uchiyama I."/>
            <person name="Harigaya Y."/>
            <person name="Kuroiwa M."/>
            <person name="Suzuki T."/>
            <person name="Murakami Y."/>
            <person name="Suwa Y."/>
            <person name="Takami H."/>
        </authorList>
    </citation>
    <scope>NUCLEOTIDE SEQUENCE</scope>
    <source>
        <strain evidence="4">317325-2</strain>
    </source>
</reference>
<dbReference type="Pfam" id="PF13360">
    <property type="entry name" value="PQQ_2"/>
    <property type="match status" value="2"/>
</dbReference>
<evidence type="ECO:0000256" key="2">
    <source>
        <dbReference type="SAM" id="SignalP"/>
    </source>
</evidence>
<feature type="compositionally biased region" description="Low complexity" evidence="1">
    <location>
        <begin position="529"/>
        <end position="539"/>
    </location>
</feature>
<name>A0A809RRU8_9BACT</name>
<dbReference type="PANTHER" id="PTHR34512:SF30">
    <property type="entry name" value="OUTER MEMBRANE PROTEIN ASSEMBLY FACTOR BAMB"/>
    <property type="match status" value="1"/>
</dbReference>
<dbReference type="InterPro" id="IPR002372">
    <property type="entry name" value="PQQ_rpt_dom"/>
</dbReference>
<dbReference type="SUPFAM" id="SSF50998">
    <property type="entry name" value="Quinoprotein alcohol dehydrogenase-like"/>
    <property type="match status" value="1"/>
</dbReference>
<dbReference type="Gene3D" id="2.60.40.10">
    <property type="entry name" value="Immunoglobulins"/>
    <property type="match status" value="1"/>
</dbReference>
<dbReference type="KEGG" id="npy:NPRO_00070"/>
<dbReference type="InterPro" id="IPR018391">
    <property type="entry name" value="PQQ_b-propeller_rpt"/>
</dbReference>
<feature type="domain" description="Pyrrolo-quinoline quinone repeat" evidence="3">
    <location>
        <begin position="184"/>
        <end position="325"/>
    </location>
</feature>
<dbReference type="AlphaFoldDB" id="A0A809RRU8"/>
<evidence type="ECO:0000313" key="4">
    <source>
        <dbReference type="EMBL" id="BBO22412.1"/>
    </source>
</evidence>
<evidence type="ECO:0000256" key="1">
    <source>
        <dbReference type="SAM" id="MobiDB-lite"/>
    </source>
</evidence>
<feature type="signal peptide" evidence="2">
    <location>
        <begin position="1"/>
        <end position="22"/>
    </location>
</feature>
<dbReference type="InterPro" id="IPR011047">
    <property type="entry name" value="Quinoprotein_ADH-like_sf"/>
</dbReference>
<evidence type="ECO:0000259" key="3">
    <source>
        <dbReference type="Pfam" id="PF13360"/>
    </source>
</evidence>
<sequence length="554" mass="57761">MRLTRILVITAAFAGLAVFSQAQFTGPTPLAWRWANPTTVPSYGAPVVRGDDVFLAVGNRMFCVDRRNGNTKWKYPQVEAIPAYFRSGAVLAGDTLVAAADNQLLYAVDAATGAPKWQYSAASPIFGQPVVVADAIVFKLSDNTLVAVKSETGELIWSAPYRVFNGLNGGLCGFETGVIYMTQNSEIVHLNVPTGRELWRKRFTVVYGDSTPILYSDTLYVNNGTWVAALNAITGTVRWQQNVGEMLAFSPAVSVEGVFVVTREGKAYVFDTLTGRPKLRTPVVLGSTPTVQPSAVGKMYLAPLSSGAMVVVNPTDGAIVWSYLIRPLVEGMKASASSTTSGGRGGAEAGGAGGGAGGGRGGLSGGAGGLAGGGAGGGTQTEERIIAVPASGQTVLVGKTLLVPASDGSLLAFDPELGVDLTGPDVRMVWPTPGDQVGGTPPLELIFRIDDLASGVNSSTLKITVNDKEMEFDYGRDGFAIVRISRFTKNTPLQDGRKSIKVTVTDWLGNTTVAEYSLTIDNTLPVPVRPGTESTTTGGTRPGGGGGRGGGGTR</sequence>
<accession>A0A809RRU8</accession>
<dbReference type="Gene3D" id="2.40.128.630">
    <property type="match status" value="1"/>
</dbReference>
<dbReference type="Proteomes" id="UP000662873">
    <property type="component" value="Chromosome"/>
</dbReference>
<organism evidence="4 5">
    <name type="scientific">Candidatus Nitrosymbiomonas proteolyticus</name>
    <dbReference type="NCBI Taxonomy" id="2608984"/>
    <lineage>
        <taxon>Bacteria</taxon>
        <taxon>Bacillati</taxon>
        <taxon>Armatimonadota</taxon>
        <taxon>Armatimonadota incertae sedis</taxon>
        <taxon>Candidatus Nitrosymbiomonas</taxon>
    </lineage>
</organism>
<feature type="region of interest" description="Disordered" evidence="1">
    <location>
        <begin position="524"/>
        <end position="554"/>
    </location>
</feature>
<proteinExistence type="predicted"/>
<dbReference type="SMART" id="SM00564">
    <property type="entry name" value="PQQ"/>
    <property type="match status" value="8"/>
</dbReference>
<dbReference type="InterPro" id="IPR015943">
    <property type="entry name" value="WD40/YVTN_repeat-like_dom_sf"/>
</dbReference>
<dbReference type="EMBL" id="AP021858">
    <property type="protein sequence ID" value="BBO22412.1"/>
    <property type="molecule type" value="Genomic_DNA"/>
</dbReference>
<feature type="compositionally biased region" description="Gly residues" evidence="1">
    <location>
        <begin position="342"/>
        <end position="358"/>
    </location>
</feature>
<dbReference type="InterPro" id="IPR013783">
    <property type="entry name" value="Ig-like_fold"/>
</dbReference>
<keyword evidence="2" id="KW-0732">Signal</keyword>
<feature type="region of interest" description="Disordered" evidence="1">
    <location>
        <begin position="335"/>
        <end position="358"/>
    </location>
</feature>
<feature type="chain" id="PRO_5035254346" description="Pyrrolo-quinoline quinone repeat domain-containing protein" evidence="2">
    <location>
        <begin position="23"/>
        <end position="554"/>
    </location>
</feature>
<feature type="domain" description="Pyrrolo-quinoline quinone repeat" evidence="3">
    <location>
        <begin position="87"/>
        <end position="158"/>
    </location>
</feature>
<protein>
    <recommendedName>
        <fullName evidence="3">Pyrrolo-quinoline quinone repeat domain-containing protein</fullName>
    </recommendedName>
</protein>
<gene>
    <name evidence="4" type="ORF">NPRO_00070</name>
</gene>
<evidence type="ECO:0000313" key="5">
    <source>
        <dbReference type="Proteomes" id="UP000662873"/>
    </source>
</evidence>
<dbReference type="PANTHER" id="PTHR34512">
    <property type="entry name" value="CELL SURFACE PROTEIN"/>
    <property type="match status" value="1"/>
</dbReference>
<feature type="compositionally biased region" description="Gly residues" evidence="1">
    <location>
        <begin position="540"/>
        <end position="554"/>
    </location>
</feature>
<dbReference type="Gene3D" id="2.130.10.10">
    <property type="entry name" value="YVTN repeat-like/Quinoprotein amine dehydrogenase"/>
    <property type="match status" value="1"/>
</dbReference>